<evidence type="ECO:0000256" key="1">
    <source>
        <dbReference type="SAM" id="MobiDB-lite"/>
    </source>
</evidence>
<feature type="domain" description="Serine aminopeptidase S33" evidence="2">
    <location>
        <begin position="54"/>
        <end position="309"/>
    </location>
</feature>
<dbReference type="Gene3D" id="3.40.50.1820">
    <property type="entry name" value="alpha/beta hydrolase"/>
    <property type="match status" value="1"/>
</dbReference>
<organism evidence="3 4">
    <name type="scientific">Ephemerocybe angulata</name>
    <dbReference type="NCBI Taxonomy" id="980116"/>
    <lineage>
        <taxon>Eukaryota</taxon>
        <taxon>Fungi</taxon>
        <taxon>Dikarya</taxon>
        <taxon>Basidiomycota</taxon>
        <taxon>Agaricomycotina</taxon>
        <taxon>Agaricomycetes</taxon>
        <taxon>Agaricomycetidae</taxon>
        <taxon>Agaricales</taxon>
        <taxon>Agaricineae</taxon>
        <taxon>Psathyrellaceae</taxon>
        <taxon>Ephemerocybe</taxon>
    </lineage>
</organism>
<dbReference type="EMBL" id="JAACJK010000163">
    <property type="protein sequence ID" value="KAF5326026.1"/>
    <property type="molecule type" value="Genomic_DNA"/>
</dbReference>
<dbReference type="InterPro" id="IPR029058">
    <property type="entry name" value="AB_hydrolase_fold"/>
</dbReference>
<dbReference type="InterPro" id="IPR022742">
    <property type="entry name" value="Hydrolase_4"/>
</dbReference>
<keyword evidence="4" id="KW-1185">Reference proteome</keyword>
<dbReference type="SUPFAM" id="SSF53474">
    <property type="entry name" value="alpha/beta-Hydrolases"/>
    <property type="match status" value="1"/>
</dbReference>
<dbReference type="Pfam" id="PF12146">
    <property type="entry name" value="Hydrolase_4"/>
    <property type="match status" value="1"/>
</dbReference>
<evidence type="ECO:0000259" key="2">
    <source>
        <dbReference type="Pfam" id="PF12146"/>
    </source>
</evidence>
<evidence type="ECO:0000313" key="4">
    <source>
        <dbReference type="Proteomes" id="UP000541558"/>
    </source>
</evidence>
<dbReference type="Proteomes" id="UP000541558">
    <property type="component" value="Unassembled WGS sequence"/>
</dbReference>
<comment type="caution">
    <text evidence="3">The sequence shown here is derived from an EMBL/GenBank/DDBJ whole genome shotgun (WGS) entry which is preliminary data.</text>
</comment>
<feature type="compositionally biased region" description="Polar residues" evidence="1">
    <location>
        <begin position="328"/>
        <end position="342"/>
    </location>
</feature>
<proteinExistence type="predicted"/>
<dbReference type="AlphaFoldDB" id="A0A8H5BNB3"/>
<dbReference type="OrthoDB" id="10249433at2759"/>
<gene>
    <name evidence="3" type="ORF">D9611_000263</name>
</gene>
<feature type="compositionally biased region" description="Low complexity" evidence="1">
    <location>
        <begin position="344"/>
        <end position="356"/>
    </location>
</feature>
<dbReference type="PANTHER" id="PTHR11614">
    <property type="entry name" value="PHOSPHOLIPASE-RELATED"/>
    <property type="match status" value="1"/>
</dbReference>
<protein>
    <recommendedName>
        <fullName evidence="2">Serine aminopeptidase S33 domain-containing protein</fullName>
    </recommendedName>
</protein>
<name>A0A8H5BNB3_9AGAR</name>
<sequence length="362" mass="39716">MLVFKLRYSTPSRPFKSFLRTFTMSAKEYTEAWLAGPQSTQFYTRTYLPPAPTPAKAVLVAVHGFAEHVGRYTHFHPLVAKKGVAVFAFDQRGFGLTALDTEGKKSRGSSWGKTCWAHQMEDLNWAVNHAKETFKDTPIFLLGHSMGGGEALGFATQEDKSPHKATVNSLSGVIATSPLITQTNPAPKLMKWIGGKASLLAPYTLIPAAVKAEELSHDKDFNDAYLKDPLIKQSGTLKGLSDMLSNSEALLRSSYRRWPKDLPLFIVHGTDDKVTSHRSSEAFHKTIDAVSKKLTLIEGGFHELQNEPDGVKERLVDEIIQFVEGHVSSKSKQVPSASTEPQISAPAATEEASTPEVPKANL</sequence>
<dbReference type="InterPro" id="IPR051044">
    <property type="entry name" value="MAG_DAG_Lipase"/>
</dbReference>
<reference evidence="3 4" key="1">
    <citation type="journal article" date="2020" name="ISME J.">
        <title>Uncovering the hidden diversity of litter-decomposition mechanisms in mushroom-forming fungi.</title>
        <authorList>
            <person name="Floudas D."/>
            <person name="Bentzer J."/>
            <person name="Ahren D."/>
            <person name="Johansson T."/>
            <person name="Persson P."/>
            <person name="Tunlid A."/>
        </authorList>
    </citation>
    <scope>NUCLEOTIDE SEQUENCE [LARGE SCALE GENOMIC DNA]</scope>
    <source>
        <strain evidence="3 4">CBS 175.51</strain>
    </source>
</reference>
<accession>A0A8H5BNB3</accession>
<feature type="region of interest" description="Disordered" evidence="1">
    <location>
        <begin position="328"/>
        <end position="362"/>
    </location>
</feature>
<evidence type="ECO:0000313" key="3">
    <source>
        <dbReference type="EMBL" id="KAF5326026.1"/>
    </source>
</evidence>